<keyword evidence="1" id="KW-0812">Transmembrane</keyword>
<feature type="non-terminal residue" evidence="2">
    <location>
        <position position="320"/>
    </location>
</feature>
<name>A0A813D6R9_POLGL</name>
<evidence type="ECO:0008006" key="4">
    <source>
        <dbReference type="Google" id="ProtNLM"/>
    </source>
</evidence>
<feature type="transmembrane region" description="Helical" evidence="1">
    <location>
        <begin position="168"/>
        <end position="192"/>
    </location>
</feature>
<keyword evidence="1" id="KW-0472">Membrane</keyword>
<evidence type="ECO:0000256" key="1">
    <source>
        <dbReference type="SAM" id="Phobius"/>
    </source>
</evidence>
<dbReference type="SUPFAM" id="SSF50044">
    <property type="entry name" value="SH3-domain"/>
    <property type="match status" value="1"/>
</dbReference>
<sequence length="320" mass="33240">CEPAYNVSFTIAVYASPELTVQDLHFGNVSAKLLNLLRLGVAAAAGRSPLEVAVTVTKLASMSAEVANLTASTALLSFDLDFGLCASNGSSEPLSLEAGDFEFAFKVEVQNYAAFRLAAMGLISFDPILSGSDQADNASQAEGYAFLLPGGSVAAAPSQNSGGDSTGAVIGFALGAAALMLAVGGGVGAWAWHRRRRKVEAEEDVLASRPSAEGGDTLEQVVLAKCACSFSPLDVEDDKVFRESCLELQEGDIVEVVAGGGGWFYGRILSSGTDSEGRGPVRVGYFPENRVSWVGQIPVGNSSSQVTSPEQHLLVSVEHG</sequence>
<feature type="non-terminal residue" evidence="2">
    <location>
        <position position="1"/>
    </location>
</feature>
<dbReference type="Proteomes" id="UP000654075">
    <property type="component" value="Unassembled WGS sequence"/>
</dbReference>
<comment type="caution">
    <text evidence="2">The sequence shown here is derived from an EMBL/GenBank/DDBJ whole genome shotgun (WGS) entry which is preliminary data.</text>
</comment>
<proteinExistence type="predicted"/>
<protein>
    <recommendedName>
        <fullName evidence="4">SH3 domain-containing protein</fullName>
    </recommendedName>
</protein>
<dbReference type="EMBL" id="CAJNNV010000649">
    <property type="protein sequence ID" value="CAE8583233.1"/>
    <property type="molecule type" value="Genomic_DNA"/>
</dbReference>
<keyword evidence="3" id="KW-1185">Reference proteome</keyword>
<reference evidence="2" key="1">
    <citation type="submission" date="2021-02" db="EMBL/GenBank/DDBJ databases">
        <authorList>
            <person name="Dougan E. K."/>
            <person name="Rhodes N."/>
            <person name="Thang M."/>
            <person name="Chan C."/>
        </authorList>
    </citation>
    <scope>NUCLEOTIDE SEQUENCE</scope>
</reference>
<accession>A0A813D6R9</accession>
<dbReference type="AlphaFoldDB" id="A0A813D6R9"/>
<evidence type="ECO:0000313" key="2">
    <source>
        <dbReference type="EMBL" id="CAE8583233.1"/>
    </source>
</evidence>
<organism evidence="2 3">
    <name type="scientific">Polarella glacialis</name>
    <name type="common">Dinoflagellate</name>
    <dbReference type="NCBI Taxonomy" id="89957"/>
    <lineage>
        <taxon>Eukaryota</taxon>
        <taxon>Sar</taxon>
        <taxon>Alveolata</taxon>
        <taxon>Dinophyceae</taxon>
        <taxon>Suessiales</taxon>
        <taxon>Suessiaceae</taxon>
        <taxon>Polarella</taxon>
    </lineage>
</organism>
<dbReference type="OrthoDB" id="449106at2759"/>
<dbReference type="InterPro" id="IPR036028">
    <property type="entry name" value="SH3-like_dom_sf"/>
</dbReference>
<evidence type="ECO:0000313" key="3">
    <source>
        <dbReference type="Proteomes" id="UP000654075"/>
    </source>
</evidence>
<gene>
    <name evidence="2" type="ORF">PGLA1383_LOCUS2216</name>
</gene>
<dbReference type="Gene3D" id="2.30.30.40">
    <property type="entry name" value="SH3 Domains"/>
    <property type="match status" value="1"/>
</dbReference>
<keyword evidence="1" id="KW-1133">Transmembrane helix</keyword>